<feature type="domain" description="DUF4931" evidence="2">
    <location>
        <begin position="135"/>
        <end position="252"/>
    </location>
</feature>
<dbReference type="InterPro" id="IPR046322">
    <property type="entry name" value="DUF4931"/>
</dbReference>
<dbReference type="AlphaFoldDB" id="A0A5D4RIH7"/>
<gene>
    <name evidence="3" type="ORF">FZD51_06250</name>
</gene>
<dbReference type="Pfam" id="PF16285">
    <property type="entry name" value="DUF4931_N"/>
    <property type="match status" value="1"/>
</dbReference>
<dbReference type="PIRSF" id="PIRSF031505">
    <property type="entry name" value="GalT_short"/>
    <property type="match status" value="1"/>
</dbReference>
<dbReference type="InterPro" id="IPR012361">
    <property type="entry name" value="GalT_short"/>
</dbReference>
<protein>
    <submittedName>
        <fullName evidence="3">DUF4931 domain-containing protein</fullName>
    </submittedName>
</protein>
<comment type="caution">
    <text evidence="3">The sequence shown here is derived from an EMBL/GenBank/DDBJ whole genome shotgun (WGS) entry which is preliminary data.</text>
</comment>
<evidence type="ECO:0000313" key="4">
    <source>
        <dbReference type="Proteomes" id="UP000322139"/>
    </source>
</evidence>
<dbReference type="EMBL" id="VTER01000003">
    <property type="protein sequence ID" value="TYS50151.1"/>
    <property type="molecule type" value="Genomic_DNA"/>
</dbReference>
<dbReference type="Pfam" id="PF20956">
    <property type="entry name" value="DUF4931_C"/>
    <property type="match status" value="1"/>
</dbReference>
<evidence type="ECO:0000259" key="2">
    <source>
        <dbReference type="Pfam" id="PF20956"/>
    </source>
</evidence>
<dbReference type="SUPFAM" id="SSF54197">
    <property type="entry name" value="HIT-like"/>
    <property type="match status" value="1"/>
</dbReference>
<evidence type="ECO:0000259" key="1">
    <source>
        <dbReference type="Pfam" id="PF16285"/>
    </source>
</evidence>
<accession>A0A5D4RIH7</accession>
<dbReference type="InterPro" id="IPR036265">
    <property type="entry name" value="HIT-like_sf"/>
</dbReference>
<dbReference type="InterPro" id="IPR049285">
    <property type="entry name" value="DUF4931_C"/>
</dbReference>
<dbReference type="RefSeq" id="WP_148973976.1">
    <property type="nucleotide sequence ID" value="NZ_JBNIKU010000009.1"/>
</dbReference>
<evidence type="ECO:0000313" key="3">
    <source>
        <dbReference type="EMBL" id="TYS50151.1"/>
    </source>
</evidence>
<proteinExistence type="predicted"/>
<dbReference type="Proteomes" id="UP000322139">
    <property type="component" value="Unassembled WGS sequence"/>
</dbReference>
<name>A0A5D4RIH7_9BACI</name>
<organism evidence="3 4">
    <name type="scientific">Bacillus infantis</name>
    <dbReference type="NCBI Taxonomy" id="324767"/>
    <lineage>
        <taxon>Bacteria</taxon>
        <taxon>Bacillati</taxon>
        <taxon>Bacillota</taxon>
        <taxon>Bacilli</taxon>
        <taxon>Bacillales</taxon>
        <taxon>Bacillaceae</taxon>
        <taxon>Bacillus</taxon>
    </lineage>
</organism>
<reference evidence="3 4" key="1">
    <citation type="submission" date="2019-08" db="EMBL/GenBank/DDBJ databases">
        <title>Bacillus genomes from the desert of Cuatro Cienegas, Coahuila.</title>
        <authorList>
            <person name="Olmedo-Alvarez G."/>
        </authorList>
    </citation>
    <scope>NUCLEOTIDE SEQUENCE [LARGE SCALE GENOMIC DNA]</scope>
    <source>
        <strain evidence="3 4">CH446_14T</strain>
    </source>
</reference>
<sequence length="259" mass="29457">MTKTHLNFNTSIGVKKPNSIRDKEQGCPFCEREKLTDILAVEDNIILLKNKFPVLENTLQTVLIESDECSGDISTYSLEHLEKLLSFGLKHWLEMENSGRFTSVLFFKNHGPLSGGTIAHPHMQIVGLNEVDYTENIREEEFEGLAISQKGRTLLNISTAPKIGFYEFNAKLGDMKEIGAFAAYIQAAVRYILHSFPFKCSSYNLFFYKLGDDIYAKIVPRFVTTPIYIGYSIPQVPNNLEWMKEDIRSKYFGSFPAAD</sequence>
<dbReference type="Gene3D" id="3.30.428.10">
    <property type="entry name" value="HIT-like"/>
    <property type="match status" value="1"/>
</dbReference>
<feature type="domain" description="DUF4931" evidence="1">
    <location>
        <begin position="8"/>
        <end position="131"/>
    </location>
</feature>